<dbReference type="GO" id="GO:0004565">
    <property type="term" value="F:beta-galactosidase activity"/>
    <property type="evidence" value="ECO:0007669"/>
    <property type="project" value="UniProtKB-EC"/>
</dbReference>
<dbReference type="InterPro" id="IPR017853">
    <property type="entry name" value="GH"/>
</dbReference>
<comment type="caution">
    <text evidence="6">The sequence shown here is derived from an EMBL/GenBank/DDBJ whole genome shotgun (WGS) entry which is preliminary data.</text>
</comment>
<dbReference type="PANTHER" id="PTHR46323:SF2">
    <property type="entry name" value="BETA-GALACTOSIDASE"/>
    <property type="match status" value="1"/>
</dbReference>
<dbReference type="Pfam" id="PF02836">
    <property type="entry name" value="Glyco_hydro_2_C"/>
    <property type="match status" value="1"/>
</dbReference>
<dbReference type="InterPro" id="IPR050347">
    <property type="entry name" value="Bact_Beta-galactosidase"/>
</dbReference>
<feature type="non-terminal residue" evidence="6">
    <location>
        <position position="1"/>
    </location>
</feature>
<sequence length="265" mass="30388">HKTDRVVKGFDVRPDMAIETWIELPMGEEVLLWDEFSPALYSLNIILESSCNDNKWRDEVFTNFGMREFTANGTQFTVNDKTVFLRGKHDACVFPLTGYSPMDVDSWERILRIAKSYGINHYRFHTWCPPEAAFEAADRIGIYMQPELCPGNFFWDSDHPDYDPEMLKYLKAEAAGIMKAFGNHPSFVMFALGNELGGSRKAMAEVVDWLRSIDSRHSYAQGSNNFWTEPMLAEGDDYWTTMRTNVGRASIRGAFSHCNMPLGYI</sequence>
<name>X1JPL4_9ZZZZ</name>
<feature type="non-terminal residue" evidence="6">
    <location>
        <position position="265"/>
    </location>
</feature>
<dbReference type="EC" id="3.2.1.23" evidence="2"/>
<gene>
    <name evidence="6" type="ORF">S03H2_47438</name>
</gene>
<evidence type="ECO:0000313" key="6">
    <source>
        <dbReference type="EMBL" id="GAH71738.1"/>
    </source>
</evidence>
<reference evidence="6" key="1">
    <citation type="journal article" date="2014" name="Front. Microbiol.">
        <title>High frequency of phylogenetically diverse reductive dehalogenase-homologous genes in deep subseafloor sedimentary metagenomes.</title>
        <authorList>
            <person name="Kawai M."/>
            <person name="Futagami T."/>
            <person name="Toyoda A."/>
            <person name="Takaki Y."/>
            <person name="Nishi S."/>
            <person name="Hori S."/>
            <person name="Arai W."/>
            <person name="Tsubouchi T."/>
            <person name="Morono Y."/>
            <person name="Uchiyama I."/>
            <person name="Ito T."/>
            <person name="Fujiyama A."/>
            <person name="Inagaki F."/>
            <person name="Takami H."/>
        </authorList>
    </citation>
    <scope>NUCLEOTIDE SEQUENCE</scope>
    <source>
        <strain evidence="6">Expedition CK06-06</strain>
    </source>
</reference>
<comment type="catalytic activity">
    <reaction evidence="1">
        <text>Hydrolysis of terminal non-reducing beta-D-galactose residues in beta-D-galactosides.</text>
        <dbReference type="EC" id="3.2.1.23"/>
    </reaction>
</comment>
<evidence type="ECO:0000256" key="3">
    <source>
        <dbReference type="ARBA" id="ARBA00022801"/>
    </source>
</evidence>
<protein>
    <recommendedName>
        <fullName evidence="2">beta-galactosidase</fullName>
        <ecNumber evidence="2">3.2.1.23</ecNumber>
    </recommendedName>
</protein>
<evidence type="ECO:0000259" key="5">
    <source>
        <dbReference type="Pfam" id="PF02836"/>
    </source>
</evidence>
<evidence type="ECO:0000256" key="1">
    <source>
        <dbReference type="ARBA" id="ARBA00001412"/>
    </source>
</evidence>
<accession>X1JPL4</accession>
<evidence type="ECO:0000256" key="4">
    <source>
        <dbReference type="ARBA" id="ARBA00023295"/>
    </source>
</evidence>
<dbReference type="InterPro" id="IPR006103">
    <property type="entry name" value="Glyco_hydro_2_cat"/>
</dbReference>
<organism evidence="6">
    <name type="scientific">marine sediment metagenome</name>
    <dbReference type="NCBI Taxonomy" id="412755"/>
    <lineage>
        <taxon>unclassified sequences</taxon>
        <taxon>metagenomes</taxon>
        <taxon>ecological metagenomes</taxon>
    </lineage>
</organism>
<dbReference type="AlphaFoldDB" id="X1JPL4"/>
<keyword evidence="4" id="KW-0326">Glycosidase</keyword>
<dbReference type="SUPFAM" id="SSF51445">
    <property type="entry name" value="(Trans)glycosidases"/>
    <property type="match status" value="1"/>
</dbReference>
<dbReference type="EMBL" id="BARU01029853">
    <property type="protein sequence ID" value="GAH71738.1"/>
    <property type="molecule type" value="Genomic_DNA"/>
</dbReference>
<feature type="domain" description="Glycoside hydrolase family 2 catalytic" evidence="5">
    <location>
        <begin position="73"/>
        <end position="215"/>
    </location>
</feature>
<dbReference type="GO" id="GO:0005990">
    <property type="term" value="P:lactose catabolic process"/>
    <property type="evidence" value="ECO:0007669"/>
    <property type="project" value="TreeGrafter"/>
</dbReference>
<proteinExistence type="predicted"/>
<dbReference type="PANTHER" id="PTHR46323">
    <property type="entry name" value="BETA-GALACTOSIDASE"/>
    <property type="match status" value="1"/>
</dbReference>
<keyword evidence="3" id="KW-0378">Hydrolase</keyword>
<evidence type="ECO:0000256" key="2">
    <source>
        <dbReference type="ARBA" id="ARBA00012756"/>
    </source>
</evidence>
<dbReference type="Gene3D" id="3.20.20.80">
    <property type="entry name" value="Glycosidases"/>
    <property type="match status" value="1"/>
</dbReference>
<dbReference type="GO" id="GO:0009341">
    <property type="term" value="C:beta-galactosidase complex"/>
    <property type="evidence" value="ECO:0007669"/>
    <property type="project" value="TreeGrafter"/>
</dbReference>